<dbReference type="AlphaFoldDB" id="A0AAV2G6Q5"/>
<gene>
    <name evidence="2" type="ORF">LTRI10_LOCUS46102</name>
</gene>
<dbReference type="Proteomes" id="UP001497516">
    <property type="component" value="Chromosome 8"/>
</dbReference>
<reference evidence="2 3" key="1">
    <citation type="submission" date="2024-04" db="EMBL/GenBank/DDBJ databases">
        <authorList>
            <person name="Fracassetti M."/>
        </authorList>
    </citation>
    <scope>NUCLEOTIDE SEQUENCE [LARGE SCALE GENOMIC DNA]</scope>
</reference>
<feature type="domain" description="Myb/SANT-like" evidence="1">
    <location>
        <begin position="24"/>
        <end position="114"/>
    </location>
</feature>
<dbReference type="EMBL" id="OZ034821">
    <property type="protein sequence ID" value="CAL1406369.1"/>
    <property type="molecule type" value="Genomic_DNA"/>
</dbReference>
<name>A0AAV2G6Q5_9ROSI</name>
<proteinExistence type="predicted"/>
<organism evidence="2 3">
    <name type="scientific">Linum trigynum</name>
    <dbReference type="NCBI Taxonomy" id="586398"/>
    <lineage>
        <taxon>Eukaryota</taxon>
        <taxon>Viridiplantae</taxon>
        <taxon>Streptophyta</taxon>
        <taxon>Embryophyta</taxon>
        <taxon>Tracheophyta</taxon>
        <taxon>Spermatophyta</taxon>
        <taxon>Magnoliopsida</taxon>
        <taxon>eudicotyledons</taxon>
        <taxon>Gunneridae</taxon>
        <taxon>Pentapetalae</taxon>
        <taxon>rosids</taxon>
        <taxon>fabids</taxon>
        <taxon>Malpighiales</taxon>
        <taxon>Linaceae</taxon>
        <taxon>Linum</taxon>
    </lineage>
</organism>
<dbReference type="PANTHER" id="PTHR46250:SF15">
    <property type="entry name" value="OS01G0523800 PROTEIN"/>
    <property type="match status" value="1"/>
</dbReference>
<keyword evidence="3" id="KW-1185">Reference proteome</keyword>
<evidence type="ECO:0000259" key="1">
    <source>
        <dbReference type="Pfam" id="PF12776"/>
    </source>
</evidence>
<evidence type="ECO:0000313" key="2">
    <source>
        <dbReference type="EMBL" id="CAL1406369.1"/>
    </source>
</evidence>
<accession>A0AAV2G6Q5</accession>
<sequence>MVRNEGDDGAMNDAAHGRLREYNKWTENHDVVFIECMLDLVQSREVEYGNLKKGGFKKLEAMMVKKILGFNLNVRSRHHWFKNKYNAIYDVQNGSCSGFGWDESKKIIVADDDVFCTILGFNLNVMMFFVQSRHCC</sequence>
<evidence type="ECO:0000313" key="3">
    <source>
        <dbReference type="Proteomes" id="UP001497516"/>
    </source>
</evidence>
<dbReference type="PANTHER" id="PTHR46250">
    <property type="entry name" value="MYB/SANT-LIKE DNA-BINDING DOMAIN PROTEIN-RELATED"/>
    <property type="match status" value="1"/>
</dbReference>
<protein>
    <recommendedName>
        <fullName evidence="1">Myb/SANT-like domain-containing protein</fullName>
    </recommendedName>
</protein>
<dbReference type="InterPro" id="IPR024752">
    <property type="entry name" value="Myb/SANT-like_dom"/>
</dbReference>
<dbReference type="Pfam" id="PF12776">
    <property type="entry name" value="Myb_DNA-bind_3"/>
    <property type="match status" value="1"/>
</dbReference>